<dbReference type="AlphaFoldDB" id="A0A016T3Z9"/>
<feature type="region of interest" description="Disordered" evidence="1">
    <location>
        <begin position="149"/>
        <end position="179"/>
    </location>
</feature>
<organism evidence="3 4">
    <name type="scientific">Ancylostoma ceylanicum</name>
    <dbReference type="NCBI Taxonomy" id="53326"/>
    <lineage>
        <taxon>Eukaryota</taxon>
        <taxon>Metazoa</taxon>
        <taxon>Ecdysozoa</taxon>
        <taxon>Nematoda</taxon>
        <taxon>Chromadorea</taxon>
        <taxon>Rhabditida</taxon>
        <taxon>Rhabditina</taxon>
        <taxon>Rhabditomorpha</taxon>
        <taxon>Strongyloidea</taxon>
        <taxon>Ancylostomatidae</taxon>
        <taxon>Ancylostomatinae</taxon>
        <taxon>Ancylostoma</taxon>
    </lineage>
</organism>
<dbReference type="EMBL" id="JARK01001477">
    <property type="protein sequence ID" value="EYB97319.1"/>
    <property type="molecule type" value="Genomic_DNA"/>
</dbReference>
<feature type="compositionally biased region" description="Polar residues" evidence="1">
    <location>
        <begin position="160"/>
        <end position="176"/>
    </location>
</feature>
<feature type="chain" id="PRO_5001490385" evidence="2">
    <location>
        <begin position="20"/>
        <end position="233"/>
    </location>
</feature>
<comment type="caution">
    <text evidence="3">The sequence shown here is derived from an EMBL/GenBank/DDBJ whole genome shotgun (WGS) entry which is preliminary data.</text>
</comment>
<evidence type="ECO:0000313" key="3">
    <source>
        <dbReference type="EMBL" id="EYB97319.1"/>
    </source>
</evidence>
<protein>
    <submittedName>
        <fullName evidence="3">Uncharacterized protein</fullName>
    </submittedName>
</protein>
<dbReference type="Proteomes" id="UP000024635">
    <property type="component" value="Unassembled WGS sequence"/>
</dbReference>
<evidence type="ECO:0000313" key="4">
    <source>
        <dbReference type="Proteomes" id="UP000024635"/>
    </source>
</evidence>
<keyword evidence="4" id="KW-1185">Reference proteome</keyword>
<evidence type="ECO:0000256" key="2">
    <source>
        <dbReference type="SAM" id="SignalP"/>
    </source>
</evidence>
<dbReference type="OrthoDB" id="5863070at2759"/>
<keyword evidence="2" id="KW-0732">Signal</keyword>
<reference evidence="4" key="1">
    <citation type="journal article" date="2015" name="Nat. Genet.">
        <title>The genome and transcriptome of the zoonotic hookworm Ancylostoma ceylanicum identify infection-specific gene families.</title>
        <authorList>
            <person name="Schwarz E.M."/>
            <person name="Hu Y."/>
            <person name="Antoshechkin I."/>
            <person name="Miller M.M."/>
            <person name="Sternberg P.W."/>
            <person name="Aroian R.V."/>
        </authorList>
    </citation>
    <scope>NUCLEOTIDE SEQUENCE</scope>
    <source>
        <strain evidence="4">HY135</strain>
    </source>
</reference>
<sequence>MLITTITLILHGFIPVCDDLLIEICRKRLERLGKKPVTREVSVDDMGVLQQKIAQIEKQMRTVQSQLHVNTDIPLSSTAYVATRSAPTQAELIRQHQKEALRELEQQVAKYVDPAGEQHANTSKESVSCPDPMNLFRGLLMVNNAAGTANASKHSGDATKPTSFNSGLPSLGQQKSYPFDNPLLKMEQMSRHPGCSGVCLGCMDDETQDRALLALTMLSEKWNAETDSDTDTE</sequence>
<proteinExistence type="predicted"/>
<evidence type="ECO:0000256" key="1">
    <source>
        <dbReference type="SAM" id="MobiDB-lite"/>
    </source>
</evidence>
<name>A0A016T3Z9_9BILA</name>
<accession>A0A016T3Z9</accession>
<gene>
    <name evidence="3" type="primary">Acey_s0141.g2203</name>
    <name evidence="3" type="ORF">Y032_0141g2203</name>
</gene>
<feature type="signal peptide" evidence="2">
    <location>
        <begin position="1"/>
        <end position="19"/>
    </location>
</feature>